<feature type="domain" description="Glycosyl hydrolase family 32 N-terminal" evidence="4">
    <location>
        <begin position="99"/>
        <end position="206"/>
    </location>
</feature>
<sequence length="312" mass="35435">MLSTSCLIPLTACSQGRTRGGWHFYKGNPVIGGQYGTCFDPYVIFDNSILKMWFSWRPQHGIAYCESYDGIIWSSPKLVLGVDPNEIGQLEINRCCVLKRGNGYHMWFTGQSKTGSSIYYATSTDGLTWSKVQPNPVLTPELPWEKTSVMCPDVILESTTGLLRMYYSAGEQYEPDGIGLATSTDGKNWEKLPKAIFTSDPKHQWEKAKVTACNIHYVNGWYYMFYIGFADVDHASICLARSKNGIDQWERHSSNPILEAPGKSHFFEWDRDAIYKPAAVIKNNNWMVFFNARRHHTEQIGMATHNGPLLDF</sequence>
<dbReference type="PANTHER" id="PTHR35279:SF1">
    <property type="entry name" value="ARABINANASE_LEVANSUCRASE_INVERTASE"/>
    <property type="match status" value="1"/>
</dbReference>
<dbReference type="Gene3D" id="2.115.10.20">
    <property type="entry name" value="Glycosyl hydrolase domain, family 43"/>
    <property type="match status" value="2"/>
</dbReference>
<dbReference type="InterPro" id="IPR013148">
    <property type="entry name" value="Glyco_hydro_32_N"/>
</dbReference>
<evidence type="ECO:0000256" key="3">
    <source>
        <dbReference type="ARBA" id="ARBA00023295"/>
    </source>
</evidence>
<keyword evidence="3" id="KW-0326">Glycosidase</keyword>
<evidence type="ECO:0000256" key="2">
    <source>
        <dbReference type="ARBA" id="ARBA00022801"/>
    </source>
</evidence>
<gene>
    <name evidence="5" type="ORF">HK12_01435</name>
</gene>
<reference evidence="5 6" key="1">
    <citation type="submission" date="2014-06" db="EMBL/GenBank/DDBJ databases">
        <authorList>
            <person name="Ju J."/>
            <person name="Zhang J."/>
        </authorList>
    </citation>
    <scope>NUCLEOTIDE SEQUENCE [LARGE SCALE GENOMIC DNA]</scope>
    <source>
        <strain evidence="5">DmW_045</strain>
    </source>
</reference>
<dbReference type="Proteomes" id="UP000194639">
    <property type="component" value="Unassembled WGS sequence"/>
</dbReference>
<protein>
    <recommendedName>
        <fullName evidence="4">Glycosyl hydrolase family 32 N-terminal domain-containing protein</fullName>
    </recommendedName>
</protein>
<evidence type="ECO:0000313" key="6">
    <source>
        <dbReference type="Proteomes" id="UP000194639"/>
    </source>
</evidence>
<organism evidence="5 6">
    <name type="scientific">Acetobacter orientalis</name>
    <dbReference type="NCBI Taxonomy" id="146474"/>
    <lineage>
        <taxon>Bacteria</taxon>
        <taxon>Pseudomonadati</taxon>
        <taxon>Pseudomonadota</taxon>
        <taxon>Alphaproteobacteria</taxon>
        <taxon>Acetobacterales</taxon>
        <taxon>Acetobacteraceae</taxon>
        <taxon>Acetobacter</taxon>
    </lineage>
</organism>
<dbReference type="SUPFAM" id="SSF75005">
    <property type="entry name" value="Arabinanase/levansucrase/invertase"/>
    <property type="match status" value="1"/>
</dbReference>
<accession>A0A252A437</accession>
<dbReference type="PANTHER" id="PTHR35279">
    <property type="match status" value="1"/>
</dbReference>
<comment type="caution">
    <text evidence="5">The sequence shown here is derived from an EMBL/GenBank/DDBJ whole genome shotgun (WGS) entry which is preliminary data.</text>
</comment>
<dbReference type="Pfam" id="PF00251">
    <property type="entry name" value="Glyco_hydro_32N"/>
    <property type="match status" value="1"/>
</dbReference>
<evidence type="ECO:0000256" key="1">
    <source>
        <dbReference type="ARBA" id="ARBA00009902"/>
    </source>
</evidence>
<evidence type="ECO:0000259" key="4">
    <source>
        <dbReference type="Pfam" id="PF00251"/>
    </source>
</evidence>
<dbReference type="InterPro" id="IPR023296">
    <property type="entry name" value="Glyco_hydro_beta-prop_sf"/>
</dbReference>
<dbReference type="AlphaFoldDB" id="A0A252A437"/>
<keyword evidence="2" id="KW-0378">Hydrolase</keyword>
<evidence type="ECO:0000313" key="5">
    <source>
        <dbReference type="EMBL" id="OUI83988.1"/>
    </source>
</evidence>
<dbReference type="GO" id="GO:0016798">
    <property type="term" value="F:hydrolase activity, acting on glycosyl bonds"/>
    <property type="evidence" value="ECO:0007669"/>
    <property type="project" value="UniProtKB-KW"/>
</dbReference>
<comment type="similarity">
    <text evidence="1">Belongs to the glycosyl hydrolase 32 family.</text>
</comment>
<name>A0A252A437_9PROT</name>
<proteinExistence type="inferred from homology"/>
<dbReference type="EMBL" id="JOMO01000012">
    <property type="protein sequence ID" value="OUI83988.1"/>
    <property type="molecule type" value="Genomic_DNA"/>
</dbReference>